<evidence type="ECO:0000259" key="5">
    <source>
        <dbReference type="PROSITE" id="PS50931"/>
    </source>
</evidence>
<dbReference type="SUPFAM" id="SSF46785">
    <property type="entry name" value="Winged helix' DNA-binding domain"/>
    <property type="match status" value="1"/>
</dbReference>
<dbReference type="Gene3D" id="3.40.190.290">
    <property type="match status" value="1"/>
</dbReference>
<dbReference type="EMBL" id="FOLH01000001">
    <property type="protein sequence ID" value="SFB77868.1"/>
    <property type="molecule type" value="Genomic_DNA"/>
</dbReference>
<dbReference type="SUPFAM" id="SSF53850">
    <property type="entry name" value="Periplasmic binding protein-like II"/>
    <property type="match status" value="1"/>
</dbReference>
<dbReference type="InterPro" id="IPR000847">
    <property type="entry name" value="LysR_HTH_N"/>
</dbReference>
<evidence type="ECO:0000256" key="3">
    <source>
        <dbReference type="ARBA" id="ARBA00023125"/>
    </source>
</evidence>
<evidence type="ECO:0000256" key="1">
    <source>
        <dbReference type="ARBA" id="ARBA00009437"/>
    </source>
</evidence>
<dbReference type="PANTHER" id="PTHR30126">
    <property type="entry name" value="HTH-TYPE TRANSCRIPTIONAL REGULATOR"/>
    <property type="match status" value="1"/>
</dbReference>
<comment type="similarity">
    <text evidence="1">Belongs to the LysR transcriptional regulatory family.</text>
</comment>
<keyword evidence="2" id="KW-0805">Transcription regulation</keyword>
<name>A0A1I1DXY9_9GAMM</name>
<dbReference type="RefSeq" id="WP_091957553.1">
    <property type="nucleotide sequence ID" value="NZ_FOLH01000001.1"/>
</dbReference>
<reference evidence="6 7" key="1">
    <citation type="submission" date="2016-10" db="EMBL/GenBank/DDBJ databases">
        <authorList>
            <person name="de Groot N.N."/>
        </authorList>
    </citation>
    <scope>NUCLEOTIDE SEQUENCE [LARGE SCALE GENOMIC DNA]</scope>
    <source>
        <strain evidence="6 7">DSM 18438</strain>
    </source>
</reference>
<dbReference type="InterPro" id="IPR036390">
    <property type="entry name" value="WH_DNA-bd_sf"/>
</dbReference>
<dbReference type="PROSITE" id="PS50931">
    <property type="entry name" value="HTH_LYSR"/>
    <property type="match status" value="1"/>
</dbReference>
<dbReference type="AlphaFoldDB" id="A0A1I1DXY9"/>
<evidence type="ECO:0000313" key="6">
    <source>
        <dbReference type="EMBL" id="SFB77868.1"/>
    </source>
</evidence>
<evidence type="ECO:0000256" key="2">
    <source>
        <dbReference type="ARBA" id="ARBA00023015"/>
    </source>
</evidence>
<keyword evidence="7" id="KW-1185">Reference proteome</keyword>
<dbReference type="GO" id="GO:0003700">
    <property type="term" value="F:DNA-binding transcription factor activity"/>
    <property type="evidence" value="ECO:0007669"/>
    <property type="project" value="InterPro"/>
</dbReference>
<dbReference type="OrthoDB" id="9786526at2"/>
<dbReference type="InterPro" id="IPR036388">
    <property type="entry name" value="WH-like_DNA-bd_sf"/>
</dbReference>
<gene>
    <name evidence="6" type="ORF">SAMN05660443_0062</name>
</gene>
<organism evidence="6 7">
    <name type="scientific">Marinospirillum celere</name>
    <dbReference type="NCBI Taxonomy" id="1122252"/>
    <lineage>
        <taxon>Bacteria</taxon>
        <taxon>Pseudomonadati</taxon>
        <taxon>Pseudomonadota</taxon>
        <taxon>Gammaproteobacteria</taxon>
        <taxon>Oceanospirillales</taxon>
        <taxon>Oceanospirillaceae</taxon>
        <taxon>Marinospirillum</taxon>
    </lineage>
</organism>
<feature type="domain" description="HTH lysR-type" evidence="5">
    <location>
        <begin position="1"/>
        <end position="58"/>
    </location>
</feature>
<keyword evidence="3 6" id="KW-0238">DNA-binding</keyword>
<dbReference type="GO" id="GO:0000976">
    <property type="term" value="F:transcription cis-regulatory region binding"/>
    <property type="evidence" value="ECO:0007669"/>
    <property type="project" value="TreeGrafter"/>
</dbReference>
<keyword evidence="4" id="KW-0804">Transcription</keyword>
<evidence type="ECO:0000313" key="7">
    <source>
        <dbReference type="Proteomes" id="UP000199058"/>
    </source>
</evidence>
<protein>
    <submittedName>
        <fullName evidence="6">DNA-binding transcriptional regulator, LysR family</fullName>
    </submittedName>
</protein>
<dbReference type="InterPro" id="IPR005119">
    <property type="entry name" value="LysR_subst-bd"/>
</dbReference>
<evidence type="ECO:0000256" key="4">
    <source>
        <dbReference type="ARBA" id="ARBA00023163"/>
    </source>
</evidence>
<accession>A0A1I1DXY9</accession>
<dbReference type="PANTHER" id="PTHR30126:SF22">
    <property type="entry name" value="HTH-TYPE TRANSCRIPTIONAL REGULATOR YHAJ-RELATED"/>
    <property type="match status" value="1"/>
</dbReference>
<sequence length="296" mass="32824">MRTDQAEIFLTVLEEESIAAAARRLGRSRTTLSTALSALEDELGASLFDRSGNELQPTGLAWSIQPDCLRFLQAYRRVAARCDQERQGVEVALRIARDDALPESFWRQTMRDLKDKFPLTGVSVYLAPPQELPALVENQAVDLALGLAGDRDNYEQLDYQELGQVSLLTVAASSHPLCRLSVVMPEDLRSETQVTLAYMDEQEELVPEILGSANYLALTQFELIRDAVLEGSGWAHLPRPLIADALAAGQLRVLRKADASQWQACYLLQINGSLQGKVASWLKQQLINYLATANLL</sequence>
<proteinExistence type="inferred from homology"/>
<dbReference type="Gene3D" id="1.10.10.10">
    <property type="entry name" value="Winged helix-like DNA-binding domain superfamily/Winged helix DNA-binding domain"/>
    <property type="match status" value="1"/>
</dbReference>
<dbReference type="Proteomes" id="UP000199058">
    <property type="component" value="Unassembled WGS sequence"/>
</dbReference>
<dbReference type="STRING" id="1122252.SAMN05660443_0062"/>
<dbReference type="Pfam" id="PF03466">
    <property type="entry name" value="LysR_substrate"/>
    <property type="match status" value="1"/>
</dbReference>
<dbReference type="Pfam" id="PF00126">
    <property type="entry name" value="HTH_1"/>
    <property type="match status" value="1"/>
</dbReference>